<evidence type="ECO:0000313" key="2">
    <source>
        <dbReference type="Proteomes" id="UP001530400"/>
    </source>
</evidence>
<dbReference type="SMART" id="SM00671">
    <property type="entry name" value="SEL1"/>
    <property type="match status" value="3"/>
</dbReference>
<dbReference type="PANTHER" id="PTHR45011">
    <property type="entry name" value="DAP3-BINDING CELL DEATH ENHANCER 1"/>
    <property type="match status" value="1"/>
</dbReference>
<dbReference type="AlphaFoldDB" id="A0ABD3P2S1"/>
<comment type="caution">
    <text evidence="1">The sequence shown here is derived from an EMBL/GenBank/DDBJ whole genome shotgun (WGS) entry which is preliminary data.</text>
</comment>
<dbReference type="InterPro" id="IPR011990">
    <property type="entry name" value="TPR-like_helical_dom_sf"/>
</dbReference>
<dbReference type="InterPro" id="IPR006597">
    <property type="entry name" value="Sel1-like"/>
</dbReference>
<dbReference type="PANTHER" id="PTHR45011:SF1">
    <property type="entry name" value="DAP3-BINDING CELL DEATH ENHANCER 1"/>
    <property type="match status" value="1"/>
</dbReference>
<keyword evidence="2" id="KW-1185">Reference proteome</keyword>
<evidence type="ECO:0000313" key="1">
    <source>
        <dbReference type="EMBL" id="KAL3781859.1"/>
    </source>
</evidence>
<sequence>MKRVENEDVVAIHKLAYFYSLGQHGLQRDMEKALDLYRKAGKLGYCYSHSAIADLYLEVNGVPQDRKKALFYYQQAALGGHEVARHNLGLYDSAGAISGKPNMKRAVKHLMISASSGLDESRGFATKADFEKALLANGEAKDEMKSEQREAAQREAALKATGAVSYLSPPGRTGYLYR</sequence>
<dbReference type="SUPFAM" id="SSF81901">
    <property type="entry name" value="HCP-like"/>
    <property type="match status" value="1"/>
</dbReference>
<dbReference type="Gene3D" id="1.25.40.10">
    <property type="entry name" value="Tetratricopeptide repeat domain"/>
    <property type="match status" value="1"/>
</dbReference>
<name>A0ABD3P2S1_9STRA</name>
<dbReference type="Pfam" id="PF08238">
    <property type="entry name" value="Sel1"/>
    <property type="match status" value="2"/>
</dbReference>
<accession>A0ABD3P2S1</accession>
<proteinExistence type="predicted"/>
<gene>
    <name evidence="1" type="ORF">ACHAWO_009225</name>
</gene>
<dbReference type="EMBL" id="JALLPJ020000829">
    <property type="protein sequence ID" value="KAL3781859.1"/>
    <property type="molecule type" value="Genomic_DNA"/>
</dbReference>
<reference evidence="1 2" key="1">
    <citation type="submission" date="2024-10" db="EMBL/GenBank/DDBJ databases">
        <title>Updated reference genomes for cyclostephanoid diatoms.</title>
        <authorList>
            <person name="Roberts W.R."/>
            <person name="Alverson A.J."/>
        </authorList>
    </citation>
    <scope>NUCLEOTIDE SEQUENCE [LARGE SCALE GENOMIC DNA]</scope>
    <source>
        <strain evidence="1 2">AJA010-31</strain>
    </source>
</reference>
<dbReference type="InterPro" id="IPR052748">
    <property type="entry name" value="ISR_Activator"/>
</dbReference>
<protein>
    <submittedName>
        <fullName evidence="1">Uncharacterized protein</fullName>
    </submittedName>
</protein>
<organism evidence="1 2">
    <name type="scientific">Cyclotella atomus</name>
    <dbReference type="NCBI Taxonomy" id="382360"/>
    <lineage>
        <taxon>Eukaryota</taxon>
        <taxon>Sar</taxon>
        <taxon>Stramenopiles</taxon>
        <taxon>Ochrophyta</taxon>
        <taxon>Bacillariophyta</taxon>
        <taxon>Coscinodiscophyceae</taxon>
        <taxon>Thalassiosirophycidae</taxon>
        <taxon>Stephanodiscales</taxon>
        <taxon>Stephanodiscaceae</taxon>
        <taxon>Cyclotella</taxon>
    </lineage>
</organism>
<dbReference type="Proteomes" id="UP001530400">
    <property type="component" value="Unassembled WGS sequence"/>
</dbReference>